<reference evidence="1 2" key="1">
    <citation type="submission" date="2018-06" db="EMBL/GenBank/DDBJ databases">
        <title>A transcriptomic atlas of mushroom development highlights an independent origin of complex multicellularity.</title>
        <authorList>
            <consortium name="DOE Joint Genome Institute"/>
            <person name="Krizsan K."/>
            <person name="Almasi E."/>
            <person name="Merenyi Z."/>
            <person name="Sahu N."/>
            <person name="Viragh M."/>
            <person name="Koszo T."/>
            <person name="Mondo S."/>
            <person name="Kiss B."/>
            <person name="Balint B."/>
            <person name="Kues U."/>
            <person name="Barry K."/>
            <person name="Hegedus J.C."/>
            <person name="Henrissat B."/>
            <person name="Johnson J."/>
            <person name="Lipzen A."/>
            <person name="Ohm R."/>
            <person name="Nagy I."/>
            <person name="Pangilinan J."/>
            <person name="Yan J."/>
            <person name="Xiong Y."/>
            <person name="Grigoriev I.V."/>
            <person name="Hibbett D.S."/>
            <person name="Nagy L.G."/>
        </authorList>
    </citation>
    <scope>NUCLEOTIDE SEQUENCE [LARGE SCALE GENOMIC DNA]</scope>
    <source>
        <strain evidence="1 2">SZMC22713</strain>
    </source>
</reference>
<proteinExistence type="predicted"/>
<protein>
    <submittedName>
        <fullName evidence="1">Uncharacterized protein</fullName>
    </submittedName>
</protein>
<name>A0A4Y7QDM1_9AGAM</name>
<gene>
    <name evidence="1" type="ORF">BD410DRAFT_801354</name>
</gene>
<keyword evidence="2" id="KW-1185">Reference proteome</keyword>
<sequence>MIASKMAARFMLVSECGVSSRSSVNVHGGHCGPSAAANLIYSGKVVFQYSICETIGYTEDGRSSHRRARSKPAPELCVDDNKSTTLFETNQTSSVRAEHANDWKRESGTGTIVNTLRLGATCGLIPRSRLALKSIEPGADSHPIQETIEVCLSIGTWIVVTFVVCDTSVSNIKLNVRNIDRLPQPREVLGLALEDMFRSY</sequence>
<dbReference type="Proteomes" id="UP000294933">
    <property type="component" value="Unassembled WGS sequence"/>
</dbReference>
<dbReference type="EMBL" id="ML170164">
    <property type="protein sequence ID" value="TDL25308.1"/>
    <property type="molecule type" value="Genomic_DNA"/>
</dbReference>
<organism evidence="1 2">
    <name type="scientific">Rickenella mellea</name>
    <dbReference type="NCBI Taxonomy" id="50990"/>
    <lineage>
        <taxon>Eukaryota</taxon>
        <taxon>Fungi</taxon>
        <taxon>Dikarya</taxon>
        <taxon>Basidiomycota</taxon>
        <taxon>Agaricomycotina</taxon>
        <taxon>Agaricomycetes</taxon>
        <taxon>Hymenochaetales</taxon>
        <taxon>Rickenellaceae</taxon>
        <taxon>Rickenella</taxon>
    </lineage>
</organism>
<dbReference type="AlphaFoldDB" id="A0A4Y7QDM1"/>
<evidence type="ECO:0000313" key="2">
    <source>
        <dbReference type="Proteomes" id="UP000294933"/>
    </source>
</evidence>
<evidence type="ECO:0000313" key="1">
    <source>
        <dbReference type="EMBL" id="TDL25308.1"/>
    </source>
</evidence>
<dbReference type="VEuPathDB" id="FungiDB:BD410DRAFT_801354"/>
<accession>A0A4Y7QDM1</accession>